<reference evidence="3 4" key="1">
    <citation type="journal article" date="2020" name="IScience">
        <title>Genome Sequencing of the Endangered Kingdonia uniflora (Circaeasteraceae, Ranunculales) Reveals Potential Mechanisms of Evolutionary Specialization.</title>
        <authorList>
            <person name="Sun Y."/>
            <person name="Deng T."/>
            <person name="Zhang A."/>
            <person name="Moore M.J."/>
            <person name="Landis J.B."/>
            <person name="Lin N."/>
            <person name="Zhang H."/>
            <person name="Zhang X."/>
            <person name="Huang J."/>
            <person name="Zhang X."/>
            <person name="Sun H."/>
            <person name="Wang H."/>
        </authorList>
    </citation>
    <scope>NUCLEOTIDE SEQUENCE [LARGE SCALE GENOMIC DNA]</scope>
    <source>
        <strain evidence="3">TB1705</strain>
        <tissue evidence="3">Leaf</tissue>
    </source>
</reference>
<evidence type="ECO:0000313" key="3">
    <source>
        <dbReference type="EMBL" id="KAF6154285.1"/>
    </source>
</evidence>
<protein>
    <recommendedName>
        <fullName evidence="2">KIB1-4 beta-propeller domain-containing protein</fullName>
    </recommendedName>
</protein>
<feature type="transmembrane region" description="Helical" evidence="1">
    <location>
        <begin position="196"/>
        <end position="217"/>
    </location>
</feature>
<keyword evidence="4" id="KW-1185">Reference proteome</keyword>
<keyword evidence="1" id="KW-1133">Transmembrane helix</keyword>
<dbReference type="AlphaFoldDB" id="A0A7J7MH89"/>
<dbReference type="EMBL" id="JACGCM010001501">
    <property type="protein sequence ID" value="KAF6154285.1"/>
    <property type="molecule type" value="Genomic_DNA"/>
</dbReference>
<dbReference type="InterPro" id="IPR005174">
    <property type="entry name" value="KIB1-4_b-propeller"/>
</dbReference>
<evidence type="ECO:0000259" key="2">
    <source>
        <dbReference type="Pfam" id="PF03478"/>
    </source>
</evidence>
<keyword evidence="1" id="KW-0472">Membrane</keyword>
<comment type="caution">
    <text evidence="3">The sequence shown here is derived from an EMBL/GenBank/DDBJ whole genome shotgun (WGS) entry which is preliminary data.</text>
</comment>
<dbReference type="Pfam" id="PF03478">
    <property type="entry name" value="Beta-prop_KIB1-4"/>
    <property type="match status" value="1"/>
</dbReference>
<dbReference type="PANTHER" id="PTHR44259">
    <property type="entry name" value="OS07G0183000 PROTEIN-RELATED"/>
    <property type="match status" value="1"/>
</dbReference>
<dbReference type="PANTHER" id="PTHR44259:SF114">
    <property type="entry name" value="OS06G0707300 PROTEIN"/>
    <property type="match status" value="1"/>
</dbReference>
<accession>A0A7J7MH89</accession>
<keyword evidence="1" id="KW-0812">Transmembrane</keyword>
<proteinExistence type="predicted"/>
<organism evidence="3 4">
    <name type="scientific">Kingdonia uniflora</name>
    <dbReference type="NCBI Taxonomy" id="39325"/>
    <lineage>
        <taxon>Eukaryota</taxon>
        <taxon>Viridiplantae</taxon>
        <taxon>Streptophyta</taxon>
        <taxon>Embryophyta</taxon>
        <taxon>Tracheophyta</taxon>
        <taxon>Spermatophyta</taxon>
        <taxon>Magnoliopsida</taxon>
        <taxon>Ranunculales</taxon>
        <taxon>Circaeasteraceae</taxon>
        <taxon>Kingdonia</taxon>
    </lineage>
</organism>
<name>A0A7J7MH89_9MAGN</name>
<feature type="domain" description="KIB1-4 beta-propeller" evidence="2">
    <location>
        <begin position="15"/>
        <end position="195"/>
    </location>
</feature>
<evidence type="ECO:0000313" key="4">
    <source>
        <dbReference type="Proteomes" id="UP000541444"/>
    </source>
</evidence>
<gene>
    <name evidence="3" type="ORF">GIB67_026741</name>
</gene>
<dbReference type="Proteomes" id="UP000541444">
    <property type="component" value="Unassembled WGS sequence"/>
</dbReference>
<sequence length="228" mass="25763">MISSETNFKIISSCFYSPDSKNHYRHEHEVGGNQNYHGYGHGWMITADYGCNDILTASLVNPITGDEILLPLLIGIIVTHATLSSHPTLTRDSENHCLVMALVTNWTAEFCFQSIVFCKPGDDNWTVIENVKGKCNDLAYCNSVLYCLNSRKRAVIVCDIATSSVVEQIDLPNSFEKRGRSHLIESFGELLLLRYILIRVMHLEMIELWGLMFFGLIRVAESGMKLRV</sequence>
<dbReference type="InterPro" id="IPR050942">
    <property type="entry name" value="F-box_BR-signaling"/>
</dbReference>
<evidence type="ECO:0000256" key="1">
    <source>
        <dbReference type="SAM" id="Phobius"/>
    </source>
</evidence>